<evidence type="ECO:0000313" key="3">
    <source>
        <dbReference type="EMBL" id="MBY8882440.1"/>
    </source>
</evidence>
<evidence type="ECO:0000256" key="1">
    <source>
        <dbReference type="ARBA" id="ARBA00022801"/>
    </source>
</evidence>
<comment type="caution">
    <text evidence="3">The sequence shown here is derived from an EMBL/GenBank/DDBJ whole genome shotgun (WGS) entry which is preliminary data.</text>
</comment>
<dbReference type="InterPro" id="IPR001932">
    <property type="entry name" value="PPM-type_phosphatase-like_dom"/>
</dbReference>
<dbReference type="Proteomes" id="UP000778578">
    <property type="component" value="Unassembled WGS sequence"/>
</dbReference>
<dbReference type="EMBL" id="JAINZZ010000073">
    <property type="protein sequence ID" value="MBY8882440.1"/>
    <property type="molecule type" value="Genomic_DNA"/>
</dbReference>
<evidence type="ECO:0000313" key="4">
    <source>
        <dbReference type="Proteomes" id="UP000778578"/>
    </source>
</evidence>
<dbReference type="PANTHER" id="PTHR43156:SF2">
    <property type="entry name" value="STAGE II SPORULATION PROTEIN E"/>
    <property type="match status" value="1"/>
</dbReference>
<name>A0ABS7QGY4_9ACTN</name>
<dbReference type="Pfam" id="PF07228">
    <property type="entry name" value="SpoIIE"/>
    <property type="match status" value="1"/>
</dbReference>
<organism evidence="3 4">
    <name type="scientific">Actinacidiphila acidipaludis</name>
    <dbReference type="NCBI Taxonomy" id="2873382"/>
    <lineage>
        <taxon>Bacteria</taxon>
        <taxon>Bacillati</taxon>
        <taxon>Actinomycetota</taxon>
        <taxon>Actinomycetes</taxon>
        <taxon>Kitasatosporales</taxon>
        <taxon>Streptomycetaceae</taxon>
        <taxon>Actinacidiphila</taxon>
    </lineage>
</organism>
<dbReference type="SMART" id="SM00331">
    <property type="entry name" value="PP2C_SIG"/>
    <property type="match status" value="1"/>
</dbReference>
<proteinExistence type="predicted"/>
<evidence type="ECO:0000259" key="2">
    <source>
        <dbReference type="SMART" id="SM00331"/>
    </source>
</evidence>
<dbReference type="Gene3D" id="3.60.40.10">
    <property type="entry name" value="PPM-type phosphatase domain"/>
    <property type="match status" value="1"/>
</dbReference>
<dbReference type="PANTHER" id="PTHR43156">
    <property type="entry name" value="STAGE II SPORULATION PROTEIN E-RELATED"/>
    <property type="match status" value="1"/>
</dbReference>
<sequence length="418" mass="45321">MTEGFLRRGHLVGFDELPELVQMSGESAGLMRARVFVADLRDDVLCEMTGKGMDAGEGGERFSIDDSLPGTAFRENRALSEMGDDLDTDRWWVPVLDGTERLGVLRVDLPAGRDDSEPLDGSGPGATVSGGDRLRAARMLASLAGLHLVSKRPTSDAYSRLTRKGRMTVAAELEWNLMPPLSFANPDVVIAAAAEPAYDIGGDAFDYAVADRTAQVAVFDAMGHDSFAGLTASVAVAAFRNERRQGSNLVGIGEGIERALIDHFDGNRYATAVLADLDLASGEFSWVSRGHPPPIIIRGGRWVSGLECEPAHPLGMGLGLEVTVCREQLKAGDRIVLYTDGITEARDRTGDEFGVARFIEFLNRHHTEGLPVPETLRRLMRAILAHNRGRLADDATVLCLEWHGPSRNKALRPTQPEP</sequence>
<keyword evidence="1" id="KW-0378">Hydrolase</keyword>
<dbReference type="InterPro" id="IPR036457">
    <property type="entry name" value="PPM-type-like_dom_sf"/>
</dbReference>
<protein>
    <submittedName>
        <fullName evidence="3">Serine/threonine-protein phosphatase</fullName>
    </submittedName>
</protein>
<dbReference type="InterPro" id="IPR052016">
    <property type="entry name" value="Bact_Sigma-Reg"/>
</dbReference>
<accession>A0ABS7QGY4</accession>
<gene>
    <name evidence="3" type="ORF">K7862_33095</name>
</gene>
<keyword evidence="4" id="KW-1185">Reference proteome</keyword>
<dbReference type="SUPFAM" id="SSF81606">
    <property type="entry name" value="PP2C-like"/>
    <property type="match status" value="1"/>
</dbReference>
<feature type="domain" description="PPM-type phosphatase" evidence="2">
    <location>
        <begin position="185"/>
        <end position="402"/>
    </location>
</feature>
<reference evidence="3 4" key="1">
    <citation type="submission" date="2021-08" db="EMBL/GenBank/DDBJ databases">
        <title>WGS of actinomycetes from Thailand.</title>
        <authorList>
            <person name="Thawai C."/>
        </authorList>
    </citation>
    <scope>NUCLEOTIDE SEQUENCE [LARGE SCALE GENOMIC DNA]</scope>
    <source>
        <strain evidence="3 4">PLK6-54</strain>
    </source>
</reference>